<evidence type="ECO:0000313" key="2">
    <source>
        <dbReference type="EMBL" id="KAK5620137.1"/>
    </source>
</evidence>
<evidence type="ECO:0000256" key="1">
    <source>
        <dbReference type="SAM" id="MobiDB-lite"/>
    </source>
</evidence>
<feature type="compositionally biased region" description="Acidic residues" evidence="1">
    <location>
        <begin position="22"/>
        <end position="32"/>
    </location>
</feature>
<dbReference type="EMBL" id="JAHHUM010000392">
    <property type="protein sequence ID" value="KAK5620137.1"/>
    <property type="molecule type" value="Genomic_DNA"/>
</dbReference>
<evidence type="ECO:0000313" key="3">
    <source>
        <dbReference type="Proteomes" id="UP001311232"/>
    </source>
</evidence>
<gene>
    <name evidence="2" type="ORF">CRENBAI_001652</name>
</gene>
<sequence length="93" mass="10342">MFHQVPLGFEPSQVTFLKGEETIDEPEPEESLEVTSCQSYSNQALQVRRSEPRPPSSLQPTTYCPQKLQAVTLRSLSTIPRLDSHLPGGSSRS</sequence>
<organism evidence="2 3">
    <name type="scientific">Crenichthys baileyi</name>
    <name type="common">White River springfish</name>
    <dbReference type="NCBI Taxonomy" id="28760"/>
    <lineage>
        <taxon>Eukaryota</taxon>
        <taxon>Metazoa</taxon>
        <taxon>Chordata</taxon>
        <taxon>Craniata</taxon>
        <taxon>Vertebrata</taxon>
        <taxon>Euteleostomi</taxon>
        <taxon>Actinopterygii</taxon>
        <taxon>Neopterygii</taxon>
        <taxon>Teleostei</taxon>
        <taxon>Neoteleostei</taxon>
        <taxon>Acanthomorphata</taxon>
        <taxon>Ovalentaria</taxon>
        <taxon>Atherinomorphae</taxon>
        <taxon>Cyprinodontiformes</taxon>
        <taxon>Goodeidae</taxon>
        <taxon>Crenichthys</taxon>
    </lineage>
</organism>
<name>A0AAV9SFS3_9TELE</name>
<dbReference type="AlphaFoldDB" id="A0AAV9SFS3"/>
<comment type="caution">
    <text evidence="2">The sequence shown here is derived from an EMBL/GenBank/DDBJ whole genome shotgun (WGS) entry which is preliminary data.</text>
</comment>
<protein>
    <submittedName>
        <fullName evidence="2">Uncharacterized protein</fullName>
    </submittedName>
</protein>
<proteinExistence type="predicted"/>
<keyword evidence="3" id="KW-1185">Reference proteome</keyword>
<dbReference type="Proteomes" id="UP001311232">
    <property type="component" value="Unassembled WGS sequence"/>
</dbReference>
<reference evidence="2 3" key="1">
    <citation type="submission" date="2021-06" db="EMBL/GenBank/DDBJ databases">
        <authorList>
            <person name="Palmer J.M."/>
        </authorList>
    </citation>
    <scope>NUCLEOTIDE SEQUENCE [LARGE SCALE GENOMIC DNA]</scope>
    <source>
        <strain evidence="2 3">MEX-2019</strain>
        <tissue evidence="2">Muscle</tissue>
    </source>
</reference>
<feature type="compositionally biased region" description="Polar residues" evidence="1">
    <location>
        <begin position="34"/>
        <end position="45"/>
    </location>
</feature>
<feature type="region of interest" description="Disordered" evidence="1">
    <location>
        <begin position="20"/>
        <end position="64"/>
    </location>
</feature>
<accession>A0AAV9SFS3</accession>